<dbReference type="Proteomes" id="UP000230069">
    <property type="component" value="Unassembled WGS sequence"/>
</dbReference>
<dbReference type="SMART" id="SM00256">
    <property type="entry name" value="FBOX"/>
    <property type="match status" value="1"/>
</dbReference>
<dbReference type="InterPro" id="IPR036047">
    <property type="entry name" value="F-box-like_dom_sf"/>
</dbReference>
<accession>A0A2G5F5P2</accession>
<dbReference type="OrthoDB" id="5319261at2759"/>
<dbReference type="SUPFAM" id="SSF81383">
    <property type="entry name" value="F-box domain"/>
    <property type="match status" value="1"/>
</dbReference>
<feature type="domain" description="F-box" evidence="1">
    <location>
        <begin position="42"/>
        <end position="92"/>
    </location>
</feature>
<dbReference type="Pfam" id="PF08268">
    <property type="entry name" value="FBA_3"/>
    <property type="match status" value="1"/>
</dbReference>
<keyword evidence="3" id="KW-1185">Reference proteome</keyword>
<dbReference type="InParanoid" id="A0A2G5F5P2"/>
<dbReference type="Pfam" id="PF00646">
    <property type="entry name" value="F-box"/>
    <property type="match status" value="1"/>
</dbReference>
<dbReference type="Gene3D" id="1.20.1280.50">
    <property type="match status" value="1"/>
</dbReference>
<evidence type="ECO:0000313" key="2">
    <source>
        <dbReference type="EMBL" id="PIA63207.1"/>
    </source>
</evidence>
<evidence type="ECO:0000259" key="1">
    <source>
        <dbReference type="PROSITE" id="PS50181"/>
    </source>
</evidence>
<dbReference type="InterPro" id="IPR050796">
    <property type="entry name" value="SCF_F-box_component"/>
</dbReference>
<dbReference type="InterPro" id="IPR013187">
    <property type="entry name" value="F-box-assoc_dom_typ3"/>
</dbReference>
<name>A0A2G5F5P2_AQUCA</name>
<dbReference type="PROSITE" id="PS50181">
    <property type="entry name" value="FBOX"/>
    <property type="match status" value="1"/>
</dbReference>
<dbReference type="PANTHER" id="PTHR31672">
    <property type="entry name" value="BNACNNG10540D PROTEIN"/>
    <property type="match status" value="1"/>
</dbReference>
<dbReference type="InterPro" id="IPR001810">
    <property type="entry name" value="F-box_dom"/>
</dbReference>
<gene>
    <name evidence="2" type="ORF">AQUCO_00200906v1</name>
</gene>
<organism evidence="2 3">
    <name type="scientific">Aquilegia coerulea</name>
    <name type="common">Rocky mountain columbine</name>
    <dbReference type="NCBI Taxonomy" id="218851"/>
    <lineage>
        <taxon>Eukaryota</taxon>
        <taxon>Viridiplantae</taxon>
        <taxon>Streptophyta</taxon>
        <taxon>Embryophyta</taxon>
        <taxon>Tracheophyta</taxon>
        <taxon>Spermatophyta</taxon>
        <taxon>Magnoliopsida</taxon>
        <taxon>Ranunculales</taxon>
        <taxon>Ranunculaceae</taxon>
        <taxon>Thalictroideae</taxon>
        <taxon>Aquilegia</taxon>
    </lineage>
</organism>
<dbReference type="NCBIfam" id="TIGR01640">
    <property type="entry name" value="F_box_assoc_1"/>
    <property type="match status" value="1"/>
</dbReference>
<dbReference type="InterPro" id="IPR017451">
    <property type="entry name" value="F-box-assoc_interact_dom"/>
</dbReference>
<dbReference type="AlphaFoldDB" id="A0A2G5F5P2"/>
<proteinExistence type="predicted"/>
<evidence type="ECO:0000313" key="3">
    <source>
        <dbReference type="Proteomes" id="UP000230069"/>
    </source>
</evidence>
<reference evidence="2 3" key="1">
    <citation type="submission" date="2017-09" db="EMBL/GenBank/DDBJ databases">
        <title>WGS assembly of Aquilegia coerulea Goldsmith.</title>
        <authorList>
            <person name="Hodges S."/>
            <person name="Kramer E."/>
            <person name="Nordborg M."/>
            <person name="Tomkins J."/>
            <person name="Borevitz J."/>
            <person name="Derieg N."/>
            <person name="Yan J."/>
            <person name="Mihaltcheva S."/>
            <person name="Hayes R.D."/>
            <person name="Rokhsar D."/>
        </authorList>
    </citation>
    <scope>NUCLEOTIDE SEQUENCE [LARGE SCALE GENOMIC DNA]</scope>
    <source>
        <strain evidence="3">cv. Goldsmith</strain>
    </source>
</reference>
<sequence>MGLSEGETRTSFCFDGIVGLSSENSSDATNSRMYKDGNRNKTKVVPSLLPEIIQDILSRLPIEDVMRSKIICKDWYALTKDPHFIHMHFSRALSCPPRILLEPLIGGQVRSLYLIDRKDGMWISREISVESLQGGFGMTVSSCHGLLLVTSPSLTVDPLYIYNPVTGKCFELPKTSLKAHKLCISVGFGFDPTNNKYKVVRLFHYCLNDDLETDMKCEIITLGEESWRELEFSHTVICNNYAKPVFLDGALYWVIDREIHPGYDQILALDLCSEKFWAIKFPSSLIQSIESPNSVFLRNLGGSLSLVEHNFSEHFRFWRIVRNNTKKSYKFYESSHHINIPNDVLVWSLNLKDRLIDKSFLFHMSHCNIREIDGMKDHLTLYFPERDEYKIVEIPGTPKHFIANIIVPCLASPCDDLGKGAQEVNLN</sequence>
<dbReference type="FunCoup" id="A0A2G5F5P2">
    <property type="interactions" value="56"/>
</dbReference>
<dbReference type="PANTHER" id="PTHR31672:SF13">
    <property type="entry name" value="F-BOX PROTEIN CPR30-LIKE"/>
    <property type="match status" value="1"/>
</dbReference>
<dbReference type="EMBL" id="KZ305019">
    <property type="protein sequence ID" value="PIA63207.1"/>
    <property type="molecule type" value="Genomic_DNA"/>
</dbReference>
<protein>
    <recommendedName>
        <fullName evidence="1">F-box domain-containing protein</fullName>
    </recommendedName>
</protein>
<dbReference type="STRING" id="218851.A0A2G5F5P2"/>